<dbReference type="Proteomes" id="UP000028725">
    <property type="component" value="Unassembled WGS sequence"/>
</dbReference>
<dbReference type="OrthoDB" id="5380756at2"/>
<name>A0A085WVW9_9BACT</name>
<sequence length="180" mass="20446">MAARISISQVEVKGEALQAIVQAMGLIQKRALKILTEQGLAPIEAEAWYPMSRLVDATRKIQTEIGPNTMRAVGRKLSENVLHYPSHVRTLDDALRFINVSYQMFHRGAGLIGSYHYEPAGERRGRMVCDDPYPCDFDKGMLEALGERYRPKDSLWVRVEHLEQGCREKGAHACIYDITW</sequence>
<protein>
    <recommendedName>
        <fullName evidence="3">4-vinyl reductase 4VR domain-containing protein</fullName>
    </recommendedName>
</protein>
<evidence type="ECO:0000313" key="1">
    <source>
        <dbReference type="EMBL" id="KFE71832.1"/>
    </source>
</evidence>
<dbReference type="AlphaFoldDB" id="A0A085WVW9"/>
<accession>A0A085WVW9</accession>
<evidence type="ECO:0008006" key="3">
    <source>
        <dbReference type="Google" id="ProtNLM"/>
    </source>
</evidence>
<dbReference type="RefSeq" id="WP_044180567.1">
    <property type="nucleotide sequence ID" value="NZ_JMCB01000001.1"/>
</dbReference>
<evidence type="ECO:0000313" key="2">
    <source>
        <dbReference type="Proteomes" id="UP000028725"/>
    </source>
</evidence>
<gene>
    <name evidence="1" type="ORF">DB31_0093</name>
</gene>
<reference evidence="1 2" key="1">
    <citation type="submission" date="2014-04" db="EMBL/GenBank/DDBJ databases">
        <title>Genome assembly of Hyalangium minutum DSM 14724.</title>
        <authorList>
            <person name="Sharma G."/>
            <person name="Subramanian S."/>
        </authorList>
    </citation>
    <scope>NUCLEOTIDE SEQUENCE [LARGE SCALE GENOMIC DNA]</scope>
    <source>
        <strain evidence="1 2">DSM 14724</strain>
    </source>
</reference>
<dbReference type="EMBL" id="JMCB01000001">
    <property type="protein sequence ID" value="KFE71832.1"/>
    <property type="molecule type" value="Genomic_DNA"/>
</dbReference>
<proteinExistence type="predicted"/>
<organism evidence="1 2">
    <name type="scientific">Hyalangium minutum</name>
    <dbReference type="NCBI Taxonomy" id="394096"/>
    <lineage>
        <taxon>Bacteria</taxon>
        <taxon>Pseudomonadati</taxon>
        <taxon>Myxococcota</taxon>
        <taxon>Myxococcia</taxon>
        <taxon>Myxococcales</taxon>
        <taxon>Cystobacterineae</taxon>
        <taxon>Archangiaceae</taxon>
        <taxon>Hyalangium</taxon>
    </lineage>
</organism>
<dbReference type="STRING" id="394096.DB31_0093"/>
<comment type="caution">
    <text evidence="1">The sequence shown here is derived from an EMBL/GenBank/DDBJ whole genome shotgun (WGS) entry which is preliminary data.</text>
</comment>
<keyword evidence="2" id="KW-1185">Reference proteome</keyword>